<keyword evidence="3" id="KW-1185">Reference proteome</keyword>
<dbReference type="Proteomes" id="UP000198211">
    <property type="component" value="Unassembled WGS sequence"/>
</dbReference>
<feature type="signal peptide" evidence="1">
    <location>
        <begin position="1"/>
        <end position="18"/>
    </location>
</feature>
<dbReference type="OrthoDB" id="128786at2759"/>
<dbReference type="AlphaFoldDB" id="A0A225VU62"/>
<evidence type="ECO:0000313" key="2">
    <source>
        <dbReference type="EMBL" id="OWZ08855.1"/>
    </source>
</evidence>
<name>A0A225VU62_9STRA</name>
<dbReference type="EMBL" id="NBNE01002999">
    <property type="protein sequence ID" value="OWZ08855.1"/>
    <property type="molecule type" value="Genomic_DNA"/>
</dbReference>
<protein>
    <submittedName>
        <fullName evidence="2">Uncharacterized protein</fullName>
    </submittedName>
</protein>
<accession>A0A225VU62</accession>
<organism evidence="2 3">
    <name type="scientific">Phytophthora megakarya</name>
    <dbReference type="NCBI Taxonomy" id="4795"/>
    <lineage>
        <taxon>Eukaryota</taxon>
        <taxon>Sar</taxon>
        <taxon>Stramenopiles</taxon>
        <taxon>Oomycota</taxon>
        <taxon>Peronosporomycetes</taxon>
        <taxon>Peronosporales</taxon>
        <taxon>Peronosporaceae</taxon>
        <taxon>Phytophthora</taxon>
    </lineage>
</organism>
<keyword evidence="1" id="KW-0732">Signal</keyword>
<evidence type="ECO:0000256" key="1">
    <source>
        <dbReference type="SAM" id="SignalP"/>
    </source>
</evidence>
<evidence type="ECO:0000313" key="3">
    <source>
        <dbReference type="Proteomes" id="UP000198211"/>
    </source>
</evidence>
<sequence>MHLLTLCMLYALGLKTKTRNDGKIVVTSGGEFKAGLRAIQKLRDLATFFRCSQRLAKLKQLNDLYYLPAVNIEIDFKNGFGYDATLMRRSVKNTILFKMQGLTDQSSQFSFGVVQRAGVASSFDLSFRKIYLAMGAQKQ</sequence>
<comment type="caution">
    <text evidence="2">The sequence shown here is derived from an EMBL/GenBank/DDBJ whole genome shotgun (WGS) entry which is preliminary data.</text>
</comment>
<feature type="chain" id="PRO_5012420535" evidence="1">
    <location>
        <begin position="19"/>
        <end position="139"/>
    </location>
</feature>
<gene>
    <name evidence="2" type="ORF">PHMEG_00018542</name>
</gene>
<reference evidence="3" key="1">
    <citation type="submission" date="2017-03" db="EMBL/GenBank/DDBJ databases">
        <title>Phytopthora megakarya and P. palmivora, two closely related causual agents of cacao black pod achieved similar genome size and gene model numbers by different mechanisms.</title>
        <authorList>
            <person name="Ali S."/>
            <person name="Shao J."/>
            <person name="Larry D.J."/>
            <person name="Kronmiller B."/>
            <person name="Shen D."/>
            <person name="Strem M.D."/>
            <person name="Melnick R.L."/>
            <person name="Guiltinan M.J."/>
            <person name="Tyler B.M."/>
            <person name="Meinhardt L.W."/>
            <person name="Bailey B.A."/>
        </authorList>
    </citation>
    <scope>NUCLEOTIDE SEQUENCE [LARGE SCALE GENOMIC DNA]</scope>
    <source>
        <strain evidence="3">zdho120</strain>
    </source>
</reference>
<proteinExistence type="predicted"/>